<keyword evidence="3" id="KW-1185">Reference proteome</keyword>
<dbReference type="SUPFAM" id="SSF56436">
    <property type="entry name" value="C-type lectin-like"/>
    <property type="match status" value="1"/>
</dbReference>
<name>A0ABR1CNN1_NECAM</name>
<feature type="domain" description="C-type lectin" evidence="1">
    <location>
        <begin position="36"/>
        <end position="147"/>
    </location>
</feature>
<dbReference type="InterPro" id="IPR016187">
    <property type="entry name" value="CTDL_fold"/>
</dbReference>
<evidence type="ECO:0000313" key="2">
    <source>
        <dbReference type="EMBL" id="KAK6739957.1"/>
    </source>
</evidence>
<dbReference type="EMBL" id="JAVFWL010000003">
    <property type="protein sequence ID" value="KAK6739957.1"/>
    <property type="molecule type" value="Genomic_DNA"/>
</dbReference>
<dbReference type="InterPro" id="IPR001304">
    <property type="entry name" value="C-type_lectin-like"/>
</dbReference>
<dbReference type="Gene3D" id="3.10.100.10">
    <property type="entry name" value="Mannose-Binding Protein A, subunit A"/>
    <property type="match status" value="1"/>
</dbReference>
<dbReference type="Proteomes" id="UP001303046">
    <property type="component" value="Unassembled WGS sequence"/>
</dbReference>
<dbReference type="PROSITE" id="PS50041">
    <property type="entry name" value="C_TYPE_LECTIN_2"/>
    <property type="match status" value="1"/>
</dbReference>
<dbReference type="SMART" id="SM00034">
    <property type="entry name" value="CLECT"/>
    <property type="match status" value="1"/>
</dbReference>
<organism evidence="2 3">
    <name type="scientific">Necator americanus</name>
    <name type="common">Human hookworm</name>
    <dbReference type="NCBI Taxonomy" id="51031"/>
    <lineage>
        <taxon>Eukaryota</taxon>
        <taxon>Metazoa</taxon>
        <taxon>Ecdysozoa</taxon>
        <taxon>Nematoda</taxon>
        <taxon>Chromadorea</taxon>
        <taxon>Rhabditida</taxon>
        <taxon>Rhabditina</taxon>
        <taxon>Rhabditomorpha</taxon>
        <taxon>Strongyloidea</taxon>
        <taxon>Ancylostomatidae</taxon>
        <taxon>Bunostominae</taxon>
        <taxon>Necator</taxon>
    </lineage>
</organism>
<reference evidence="2 3" key="1">
    <citation type="submission" date="2023-08" db="EMBL/GenBank/DDBJ databases">
        <title>A Necator americanus chromosomal reference genome.</title>
        <authorList>
            <person name="Ilik V."/>
            <person name="Petrzelkova K.J."/>
            <person name="Pardy F."/>
            <person name="Fuh T."/>
            <person name="Niatou-Singa F.S."/>
            <person name="Gouil Q."/>
            <person name="Baker L."/>
            <person name="Ritchie M.E."/>
            <person name="Jex A.R."/>
            <person name="Gazzola D."/>
            <person name="Li H."/>
            <person name="Toshio Fujiwara R."/>
            <person name="Zhan B."/>
            <person name="Aroian R.V."/>
            <person name="Pafco B."/>
            <person name="Schwarz E.M."/>
        </authorList>
    </citation>
    <scope>NUCLEOTIDE SEQUENCE [LARGE SCALE GENOMIC DNA]</scope>
    <source>
        <strain evidence="2 3">Aroian</strain>
        <tissue evidence="2">Whole animal</tissue>
    </source>
</reference>
<accession>A0ABR1CNN1</accession>
<comment type="caution">
    <text evidence="2">The sequence shown here is derived from an EMBL/GenBank/DDBJ whole genome shotgun (WGS) entry which is preliminary data.</text>
</comment>
<evidence type="ECO:0000259" key="1">
    <source>
        <dbReference type="PROSITE" id="PS50041"/>
    </source>
</evidence>
<sequence>MDDCFRSCYENVNCMYNEYKNDKCSIFASGDVKHSFKGEAYTIGRDKIDESCEREVVLDESRSKKSFVPALNQEGNPDVSWIGLRLRGPCDPSSRLKYWWDGSDVNFQYWNEGEPNNVYCIENSTAMQPEGKWADYPDYYSFNFICQTESIVYCSKHYFVDYGSTRERIVIESLSAQSVQNDLKLGPPVISIRDYTICCGNADERNVGGSGIAVKNDYNNMVEEFGSTSLRCFFVRMLYCRGHNLWMVSAYAPTETVVLSSLTENRHPTSERRRIENKIPPTEDTVQMRRKMFAFQWEKTRFTYNSAFFAPITYDFDHETRLKMKFRRLVQEDRDNKWTSRAKWTKRCSTFLSTANGVAVVEATLPIQGHHFSTLLDRQTPSALELEHVHRQIYAVDEEPPTQSEVLVCIQKTKLGKSETPRYEKAGFRRDRSTIDKCSSLGEIWDRYSKLTQLAFLDFEAAFDSPYRWCLLRALRADGVPEKFFVLLDDVNKRRIAALRTPAGCTTVLVATGVSQGAVAGPFPFDFGINDIMRRTIDQGSADIVKALSRCLLVGNGNQLGRTSDRTRRIVLSPLSIDCMRKNKAS</sequence>
<protein>
    <recommendedName>
        <fullName evidence="1">C-type lectin domain-containing protein</fullName>
    </recommendedName>
</protein>
<dbReference type="InterPro" id="IPR016186">
    <property type="entry name" value="C-type_lectin-like/link_sf"/>
</dbReference>
<proteinExistence type="predicted"/>
<gene>
    <name evidence="2" type="primary">Necator_chrIII.g9202</name>
    <name evidence="2" type="ORF">RB195_008437</name>
</gene>
<evidence type="ECO:0000313" key="3">
    <source>
        <dbReference type="Proteomes" id="UP001303046"/>
    </source>
</evidence>